<evidence type="ECO:0000313" key="3">
    <source>
        <dbReference type="Proteomes" id="UP000046393"/>
    </source>
</evidence>
<dbReference type="STRING" id="451379.A0A0N5AMT3"/>
<dbReference type="InterPro" id="IPR047173">
    <property type="entry name" value="STRAD_A/B-like"/>
</dbReference>
<keyword evidence="3" id="KW-1185">Reference proteome</keyword>
<dbReference type="InterPro" id="IPR011009">
    <property type="entry name" value="Kinase-like_dom_sf"/>
</dbReference>
<dbReference type="GO" id="GO:1902554">
    <property type="term" value="C:serine/threonine protein kinase complex"/>
    <property type="evidence" value="ECO:0007669"/>
    <property type="project" value="TreeGrafter"/>
</dbReference>
<dbReference type="Pfam" id="PF00069">
    <property type="entry name" value="Pkinase"/>
    <property type="match status" value="1"/>
</dbReference>
<dbReference type="Proteomes" id="UP000046393">
    <property type="component" value="Unplaced"/>
</dbReference>
<dbReference type="GO" id="GO:0043539">
    <property type="term" value="F:protein serine/threonine kinase activator activity"/>
    <property type="evidence" value="ECO:0007669"/>
    <property type="project" value="InterPro"/>
</dbReference>
<evidence type="ECO:0000313" key="4">
    <source>
        <dbReference type="WBParaSite" id="SMUV_0000590101-mRNA-1"/>
    </source>
</evidence>
<dbReference type="GO" id="GO:0006611">
    <property type="term" value="P:protein export from nucleus"/>
    <property type="evidence" value="ECO:0007669"/>
    <property type="project" value="TreeGrafter"/>
</dbReference>
<dbReference type="PANTHER" id="PTHR48014">
    <property type="entry name" value="SERINE/THREONINE-PROTEIN KINASE FRAY2"/>
    <property type="match status" value="1"/>
</dbReference>
<dbReference type="GO" id="GO:0004672">
    <property type="term" value="F:protein kinase activity"/>
    <property type="evidence" value="ECO:0007669"/>
    <property type="project" value="InterPro"/>
</dbReference>
<reference evidence="4" key="1">
    <citation type="submission" date="2017-02" db="UniProtKB">
        <authorList>
            <consortium name="WormBaseParasite"/>
        </authorList>
    </citation>
    <scope>IDENTIFICATION</scope>
</reference>
<dbReference type="PROSITE" id="PS50011">
    <property type="entry name" value="PROTEIN_KINASE_DOM"/>
    <property type="match status" value="1"/>
</dbReference>
<dbReference type="WBParaSite" id="SMUV_0000590101-mRNA-1">
    <property type="protein sequence ID" value="SMUV_0000590101-mRNA-1"/>
    <property type="gene ID" value="SMUV_0000590101"/>
</dbReference>
<name>A0A0N5AMT3_9BILA</name>
<dbReference type="Gene3D" id="1.10.510.10">
    <property type="entry name" value="Transferase(Phosphotransferase) domain 1"/>
    <property type="match status" value="1"/>
</dbReference>
<organism evidence="3 4">
    <name type="scientific">Syphacia muris</name>
    <dbReference type="NCBI Taxonomy" id="451379"/>
    <lineage>
        <taxon>Eukaryota</taxon>
        <taxon>Metazoa</taxon>
        <taxon>Ecdysozoa</taxon>
        <taxon>Nematoda</taxon>
        <taxon>Chromadorea</taxon>
        <taxon>Rhabditida</taxon>
        <taxon>Spirurina</taxon>
        <taxon>Oxyuridomorpha</taxon>
        <taxon>Oxyuroidea</taxon>
        <taxon>Oxyuridae</taxon>
        <taxon>Syphacia</taxon>
    </lineage>
</organism>
<proteinExistence type="inferred from homology"/>
<protein>
    <submittedName>
        <fullName evidence="4">Protein kinase domain-containing protein</fullName>
    </submittedName>
</protein>
<accession>A0A0N5AMT3</accession>
<dbReference type="InterPro" id="IPR000719">
    <property type="entry name" value="Prot_kinase_dom"/>
</dbReference>
<comment type="similarity">
    <text evidence="1">Belongs to the protein kinase superfamily. STE Ser/Thr protein kinase family. STE20 subfamily.</text>
</comment>
<feature type="domain" description="Protein kinase" evidence="2">
    <location>
        <begin position="1"/>
        <end position="286"/>
    </location>
</feature>
<evidence type="ECO:0000256" key="1">
    <source>
        <dbReference type="ARBA" id="ARBA00008874"/>
    </source>
</evidence>
<dbReference type="SUPFAM" id="SSF56112">
    <property type="entry name" value="Protein kinase-like (PK-like)"/>
    <property type="match status" value="1"/>
</dbReference>
<sequence>MDIGLTVRGQIGKAYSGLADVLLVKRNDCKDIDVAVVVPIDKADYDQVKREVWFLKWLSHSNIITMKQTFCKDSKVIIIKPFYDMCSVLRVIHTSYQYGFPEKAIAMIVKGLLVGLRYLHEQKIVHRSIKCSHIYLDTHDGVKLGGLRHCAFLKDNGLTGAQNVLHGFDAELSSEILWLAPEILKQDLYGYGLLSDVYSVGITLCEMGNGFPPFSDMDGLQMLYEKSKGTTPRLLDCTTLPRDDDTIPEQKNRRFSDSFHDFVEICLKPLPEDRWPVSKLVAHPFIKNLKKSRSIADVLPKWQPVQIDGEVSDGLFFSLLLFITA</sequence>
<dbReference type="PANTHER" id="PTHR48014:SF21">
    <property type="entry name" value="SERINE_THREONINE-PROTEIN KINASE FRAY2"/>
    <property type="match status" value="1"/>
</dbReference>
<evidence type="ECO:0000259" key="2">
    <source>
        <dbReference type="PROSITE" id="PS50011"/>
    </source>
</evidence>
<dbReference type="GO" id="GO:0005524">
    <property type="term" value="F:ATP binding"/>
    <property type="evidence" value="ECO:0007669"/>
    <property type="project" value="InterPro"/>
</dbReference>
<dbReference type="AlphaFoldDB" id="A0A0N5AMT3"/>